<name>A0A840EGR4_9BACT</name>
<evidence type="ECO:0000313" key="4">
    <source>
        <dbReference type="EMBL" id="MBB4081078.1"/>
    </source>
</evidence>
<dbReference type="Pfam" id="PF08327">
    <property type="entry name" value="AHSA1"/>
    <property type="match status" value="1"/>
</dbReference>
<dbReference type="EMBL" id="JACIFF010000012">
    <property type="protein sequence ID" value="MBB4081078.1"/>
    <property type="molecule type" value="Genomic_DNA"/>
</dbReference>
<protein>
    <submittedName>
        <fullName evidence="4">Uncharacterized protein YndB with AHSA1/START domain</fullName>
    </submittedName>
</protein>
<dbReference type="Proteomes" id="UP000576209">
    <property type="component" value="Unassembled WGS sequence"/>
</dbReference>
<feature type="region of interest" description="Disordered" evidence="2">
    <location>
        <begin position="97"/>
        <end position="122"/>
    </location>
</feature>
<accession>A0A840EGR4</accession>
<reference evidence="4 5" key="1">
    <citation type="submission" date="2020-08" db="EMBL/GenBank/DDBJ databases">
        <title>Genomic Encyclopedia of Type Strains, Phase IV (KMG-IV): sequencing the most valuable type-strain genomes for metagenomic binning, comparative biology and taxonomic classification.</title>
        <authorList>
            <person name="Goeker M."/>
        </authorList>
    </citation>
    <scope>NUCLEOTIDE SEQUENCE [LARGE SCALE GENOMIC DNA]</scope>
    <source>
        <strain evidence="4 5">DSM 105137</strain>
    </source>
</reference>
<dbReference type="InterPro" id="IPR013538">
    <property type="entry name" value="ASHA1/2-like_C"/>
</dbReference>
<comment type="caution">
    <text evidence="4">The sequence shown here is derived from an EMBL/GenBank/DDBJ whole genome shotgun (WGS) entry which is preliminary data.</text>
</comment>
<dbReference type="InterPro" id="IPR023393">
    <property type="entry name" value="START-like_dom_sf"/>
</dbReference>
<evidence type="ECO:0000256" key="2">
    <source>
        <dbReference type="SAM" id="MobiDB-lite"/>
    </source>
</evidence>
<evidence type="ECO:0000259" key="3">
    <source>
        <dbReference type="Pfam" id="PF08327"/>
    </source>
</evidence>
<sequence length="143" mass="15984">MATEQITVQTTVNASLHETWHYYTESEHVINWNFASEDWHCPAAVNDLRVGGDFRITMAAKDGSMSFDLEGTYDEVSPETHIAYTLSNGRKVSVDFSEGEGEGTGVVIDFDPEPGEDRDVQKQGWQSILDNFRQYAEAQSKGS</sequence>
<evidence type="ECO:0000256" key="1">
    <source>
        <dbReference type="ARBA" id="ARBA00006817"/>
    </source>
</evidence>
<feature type="domain" description="Activator of Hsp90 ATPase homologue 1/2-like C-terminal" evidence="3">
    <location>
        <begin position="14"/>
        <end position="137"/>
    </location>
</feature>
<dbReference type="SUPFAM" id="SSF55961">
    <property type="entry name" value="Bet v1-like"/>
    <property type="match status" value="1"/>
</dbReference>
<proteinExistence type="inferred from homology"/>
<evidence type="ECO:0000313" key="5">
    <source>
        <dbReference type="Proteomes" id="UP000576209"/>
    </source>
</evidence>
<organism evidence="4 5">
    <name type="scientific">Neolewinella aquimaris</name>
    <dbReference type="NCBI Taxonomy" id="1835722"/>
    <lineage>
        <taxon>Bacteria</taxon>
        <taxon>Pseudomonadati</taxon>
        <taxon>Bacteroidota</taxon>
        <taxon>Saprospiria</taxon>
        <taxon>Saprospirales</taxon>
        <taxon>Lewinellaceae</taxon>
        <taxon>Neolewinella</taxon>
    </lineage>
</organism>
<dbReference type="RefSeq" id="WP_183497306.1">
    <property type="nucleotide sequence ID" value="NZ_JACIFF010000012.1"/>
</dbReference>
<dbReference type="Gene3D" id="3.30.530.20">
    <property type="match status" value="1"/>
</dbReference>
<dbReference type="AlphaFoldDB" id="A0A840EGR4"/>
<gene>
    <name evidence="4" type="ORF">GGR28_003725</name>
</gene>
<keyword evidence="5" id="KW-1185">Reference proteome</keyword>
<comment type="similarity">
    <text evidence="1">Belongs to the AHA1 family.</text>
</comment>